<dbReference type="Proteomes" id="UP000046393">
    <property type="component" value="Unplaced"/>
</dbReference>
<accession>A0A0N5AJ21</accession>
<name>A0A0N5AJ21_9BILA</name>
<reference evidence="2" key="1">
    <citation type="submission" date="2017-02" db="UniProtKB">
        <authorList>
            <consortium name="WormBaseParasite"/>
        </authorList>
    </citation>
    <scope>IDENTIFICATION</scope>
</reference>
<keyword evidence="1" id="KW-1185">Reference proteome</keyword>
<dbReference type="AlphaFoldDB" id="A0A0N5AJ21"/>
<dbReference type="WBParaSite" id="SMUV_0000443901-mRNA-1">
    <property type="protein sequence ID" value="SMUV_0000443901-mRNA-1"/>
    <property type="gene ID" value="SMUV_0000443901"/>
</dbReference>
<organism evidence="1 2">
    <name type="scientific">Syphacia muris</name>
    <dbReference type="NCBI Taxonomy" id="451379"/>
    <lineage>
        <taxon>Eukaryota</taxon>
        <taxon>Metazoa</taxon>
        <taxon>Ecdysozoa</taxon>
        <taxon>Nematoda</taxon>
        <taxon>Chromadorea</taxon>
        <taxon>Rhabditida</taxon>
        <taxon>Spirurina</taxon>
        <taxon>Oxyuridomorpha</taxon>
        <taxon>Oxyuroidea</taxon>
        <taxon>Oxyuridae</taxon>
        <taxon>Syphacia</taxon>
    </lineage>
</organism>
<evidence type="ECO:0000313" key="2">
    <source>
        <dbReference type="WBParaSite" id="SMUV_0000443901-mRNA-1"/>
    </source>
</evidence>
<proteinExistence type="predicted"/>
<evidence type="ECO:0000313" key="1">
    <source>
        <dbReference type="Proteomes" id="UP000046393"/>
    </source>
</evidence>
<sequence>MNTVIDPNQHDELVHADRKNNFMNTVIGSSKQEDDNQEAKNFDMVAHYANNFFNNRFVATLSVDLLDTGLRYEPFCADRFEKNTAFVPRRRLMYRRSPYVHGCYEKNNFMNTVIDSTNRNDEHPDTPTLYHERNNFVTVATDLPCQRTHYYRVPDCGHYEKNNFMNTAIDPFKQHDHLLNSAVDGEKINLVNTVNGKLFAII</sequence>
<protein>
    <submittedName>
        <fullName evidence="2">Catalase</fullName>
    </submittedName>
</protein>